<evidence type="ECO:0000259" key="2">
    <source>
        <dbReference type="PROSITE" id="PS50937"/>
    </source>
</evidence>
<dbReference type="InterPro" id="IPR029442">
    <property type="entry name" value="GyrI-like"/>
</dbReference>
<evidence type="ECO:0000256" key="1">
    <source>
        <dbReference type="ARBA" id="ARBA00023125"/>
    </source>
</evidence>
<protein>
    <submittedName>
        <fullName evidence="3">MerR family transcriptional regulator</fullName>
    </submittedName>
</protein>
<dbReference type="Gene3D" id="3.20.80.10">
    <property type="entry name" value="Regulatory factor, effector binding domain"/>
    <property type="match status" value="1"/>
</dbReference>
<feature type="domain" description="HTH merR-type" evidence="2">
    <location>
        <begin position="9"/>
        <end position="78"/>
    </location>
</feature>
<dbReference type="InterPro" id="IPR047057">
    <property type="entry name" value="MerR_fam"/>
</dbReference>
<name>A0A6I1MLE4_9CLOT</name>
<sequence length="273" mass="32283">MEVNLREKYLTIGEFAKLCGVGRKTLIFYDNIGIFSPEYKDEKGYRFYTLNQYDTFNILLELKEIGVSLDEIKEYLKKRNPKNYINMLNEEKIKIKEKIKKLEHISEIINNKIKVVKTGIENNYNDKVYLKHFEEENILVWHLENEKNIMRGIIDFINYCNENNFNKGYTLGAMVSKENVDSKKFTEVTKLFIPVNKKIKSNKLNIKPKGYYACINHKGSYESTSISYEKLLKYINENNYKILSDSYEIGLLDFFAVKDERNYLTQISILISE</sequence>
<dbReference type="PROSITE" id="PS50937">
    <property type="entry name" value="HTH_MERR_2"/>
    <property type="match status" value="1"/>
</dbReference>
<comment type="caution">
    <text evidence="3">The sequence shown here is derived from an EMBL/GenBank/DDBJ whole genome shotgun (WGS) entry which is preliminary data.</text>
</comment>
<dbReference type="PANTHER" id="PTHR30204">
    <property type="entry name" value="REDOX-CYCLING DRUG-SENSING TRANSCRIPTIONAL ACTIVATOR SOXR"/>
    <property type="match status" value="1"/>
</dbReference>
<dbReference type="SUPFAM" id="SSF55136">
    <property type="entry name" value="Probable bacterial effector-binding domain"/>
    <property type="match status" value="1"/>
</dbReference>
<dbReference type="Pfam" id="PF13411">
    <property type="entry name" value="MerR_1"/>
    <property type="match status" value="1"/>
</dbReference>
<keyword evidence="1" id="KW-0238">DNA-binding</keyword>
<dbReference type="SUPFAM" id="SSF46955">
    <property type="entry name" value="Putative DNA-binding domain"/>
    <property type="match status" value="1"/>
</dbReference>
<dbReference type="AlphaFoldDB" id="A0A6I1MLE4"/>
<dbReference type="InterPro" id="IPR000551">
    <property type="entry name" value="MerR-type_HTH_dom"/>
</dbReference>
<accession>A0A6I1MLE4</accession>
<evidence type="ECO:0000313" key="3">
    <source>
        <dbReference type="EMBL" id="MPQ43840.1"/>
    </source>
</evidence>
<dbReference type="Gene3D" id="1.10.1660.10">
    <property type="match status" value="1"/>
</dbReference>
<dbReference type="Proteomes" id="UP000430345">
    <property type="component" value="Unassembled WGS sequence"/>
</dbReference>
<dbReference type="RefSeq" id="WP_152889737.1">
    <property type="nucleotide sequence ID" value="NZ_WHJC01000113.1"/>
</dbReference>
<gene>
    <name evidence="3" type="ORF">GBZ86_08725</name>
</gene>
<evidence type="ECO:0000313" key="4">
    <source>
        <dbReference type="Proteomes" id="UP000430345"/>
    </source>
</evidence>
<dbReference type="GO" id="GO:0003700">
    <property type="term" value="F:DNA-binding transcription factor activity"/>
    <property type="evidence" value="ECO:0007669"/>
    <property type="project" value="InterPro"/>
</dbReference>
<reference evidence="3 4" key="1">
    <citation type="submission" date="2019-10" db="EMBL/GenBank/DDBJ databases">
        <title>The Genome Sequence of Clostridium tarantellae Isolated from Fish Brain.</title>
        <authorList>
            <person name="Bano L."/>
            <person name="Kiel M."/>
            <person name="Sales G."/>
            <person name="Doxey A.C."/>
            <person name="Mansfield M.J."/>
            <person name="Schiavone M."/>
            <person name="Rossetto O."/>
            <person name="Pirazzini M."/>
            <person name="Dobrindt U."/>
            <person name="Montecucco C."/>
        </authorList>
    </citation>
    <scope>NUCLEOTIDE SEQUENCE [LARGE SCALE GENOMIC DNA]</scope>
    <source>
        <strain evidence="3 4">DSM 3997</strain>
    </source>
</reference>
<dbReference type="EMBL" id="WHJC01000113">
    <property type="protein sequence ID" value="MPQ43840.1"/>
    <property type="molecule type" value="Genomic_DNA"/>
</dbReference>
<dbReference type="InterPro" id="IPR011256">
    <property type="entry name" value="Reg_factor_effector_dom_sf"/>
</dbReference>
<dbReference type="GO" id="GO:0003677">
    <property type="term" value="F:DNA binding"/>
    <property type="evidence" value="ECO:0007669"/>
    <property type="project" value="UniProtKB-KW"/>
</dbReference>
<dbReference type="Pfam" id="PF06445">
    <property type="entry name" value="GyrI-like"/>
    <property type="match status" value="1"/>
</dbReference>
<dbReference type="PANTHER" id="PTHR30204:SF85">
    <property type="entry name" value="MULTIDRUG-EFFLUX TRANSPORTER 2 REGULATOR"/>
    <property type="match status" value="1"/>
</dbReference>
<keyword evidence="4" id="KW-1185">Reference proteome</keyword>
<dbReference type="InterPro" id="IPR009061">
    <property type="entry name" value="DNA-bd_dom_put_sf"/>
</dbReference>
<dbReference type="OrthoDB" id="9773308at2"/>
<organism evidence="3 4">
    <name type="scientific">Clostridium tarantellae</name>
    <dbReference type="NCBI Taxonomy" id="39493"/>
    <lineage>
        <taxon>Bacteria</taxon>
        <taxon>Bacillati</taxon>
        <taxon>Bacillota</taxon>
        <taxon>Clostridia</taxon>
        <taxon>Eubacteriales</taxon>
        <taxon>Clostridiaceae</taxon>
        <taxon>Clostridium</taxon>
    </lineage>
</organism>
<proteinExistence type="predicted"/>
<dbReference type="SMART" id="SM00422">
    <property type="entry name" value="HTH_MERR"/>
    <property type="match status" value="1"/>
</dbReference>